<feature type="domain" description="Exportin-T C-terminal" evidence="11">
    <location>
        <begin position="575"/>
        <end position="1092"/>
    </location>
</feature>
<dbReference type="GO" id="GO:0005737">
    <property type="term" value="C:cytoplasm"/>
    <property type="evidence" value="ECO:0007669"/>
    <property type="project" value="UniProtKB-SubCell"/>
</dbReference>
<dbReference type="RefSeq" id="XP_052948713.1">
    <property type="nucleotide sequence ID" value="XM_053086454.1"/>
</dbReference>
<evidence type="ECO:0000256" key="5">
    <source>
        <dbReference type="ARBA" id="ARBA00022490"/>
    </source>
</evidence>
<keyword evidence="7 9" id="KW-0694">RNA-binding</keyword>
<evidence type="ECO:0000256" key="2">
    <source>
        <dbReference type="ARBA" id="ARBA00009466"/>
    </source>
</evidence>
<dbReference type="AlphaFoldDB" id="A0AA38HGD8"/>
<dbReference type="GO" id="GO:0016363">
    <property type="term" value="C:nuclear matrix"/>
    <property type="evidence" value="ECO:0007669"/>
    <property type="project" value="TreeGrafter"/>
</dbReference>
<dbReference type="PANTHER" id="PTHR15952:SF11">
    <property type="entry name" value="EXPORTIN-T"/>
    <property type="match status" value="1"/>
</dbReference>
<dbReference type="PANTHER" id="PTHR15952">
    <property type="entry name" value="EXPORTIN-T/LOS1"/>
    <property type="match status" value="1"/>
</dbReference>
<dbReference type="Gene3D" id="1.25.10.10">
    <property type="entry name" value="Leucine-rich Repeat Variant"/>
    <property type="match status" value="1"/>
</dbReference>
<evidence type="ECO:0000256" key="9">
    <source>
        <dbReference type="RuleBase" id="RU366037"/>
    </source>
</evidence>
<dbReference type="InterPro" id="IPR045546">
    <property type="entry name" value="Exportin-T_C"/>
</dbReference>
<evidence type="ECO:0000313" key="13">
    <source>
        <dbReference type="Proteomes" id="UP001164286"/>
    </source>
</evidence>
<feature type="domain" description="Exportin-T C-terminal" evidence="11">
    <location>
        <begin position="338"/>
        <end position="520"/>
    </location>
</feature>
<dbReference type="EMBL" id="JAKWFO010000002">
    <property type="protein sequence ID" value="KAI9638936.1"/>
    <property type="molecule type" value="Genomic_DNA"/>
</dbReference>
<evidence type="ECO:0000256" key="8">
    <source>
        <dbReference type="ARBA" id="ARBA00023242"/>
    </source>
</evidence>
<comment type="caution">
    <text evidence="12">The sequence shown here is derived from an EMBL/GenBank/DDBJ whole genome shotgun (WGS) entry which is preliminary data.</text>
</comment>
<proteinExistence type="inferred from homology"/>
<name>A0AA38HGD8_9TREE</name>
<feature type="domain" description="Exportin-1/Importin-beta-like" evidence="10">
    <location>
        <begin position="121"/>
        <end position="275"/>
    </location>
</feature>
<evidence type="ECO:0000256" key="1">
    <source>
        <dbReference type="ARBA" id="ARBA00004496"/>
    </source>
</evidence>
<dbReference type="GO" id="GO:0031267">
    <property type="term" value="F:small GTPase binding"/>
    <property type="evidence" value="ECO:0007669"/>
    <property type="project" value="InterPro"/>
</dbReference>
<dbReference type="Pfam" id="PF08389">
    <property type="entry name" value="Xpo1"/>
    <property type="match status" value="1"/>
</dbReference>
<sequence>MSSHLDNIPQAVQIAASTGPSVDPQLKEQALAYLNKVKELCEETWQDCLSLYLQGAGAEAGGVGKDGKPKLGTELRLYCEQVFETALLKGVLSAESLQSTYQALLNFVNAEWVDGHREGGQKFFRNKLSFDIAHLFIASYPTHIPSFLHPFFTLLQSEQSDSILLSIHILNEIALEIHDSTIKSARPWSKDRQERDGNIRDVIRSSGDEALAVKGLLGIADKALTRGWTEIAELAMKTLGAWTPWVDLAVSLTPDTLAFYRRLLSTPVQISSCNVLKTLVNKGVKDSAAKLQVLKVLDILSIDMTTEDVAFRAALAGLFAAYGTTLVEMWENEDIPDEHRREAEAMVDQCRPLLLRLMSDPHTDIPYAVGPFVSDLLKVYKRLHTVKLPPIRSGKMLPPAGPTTPLQDLPAERRDFLAALLDVSVRQLAWPEDAEWEAPTGEEPDPDDDLAMLQLKRMMCRTYIESIAQIDRVMHQEIVARIVIETLNNVQSATWQQAELALHLVYTFGELAKNNTRAAFFDLPAELATKTGRDRLHRISINRMQDIPIDDLAEPIPGVYYGGKPDKIDYEQYPMTLLGKLLDLCIQSNVAAFPHPSVTLQYFEIAVRYVDFWRSKPKSIQPMLEAMLHGIHHPDELVKRRCFYFFSRFVKDCKSDLEPEAIPIILDSMRDQMIITADLPHVAPDEDPLVKATTGKSYFADQLYLFEAAGSLVYLTKADAAKQISLLEAIAGPLMAMPTGDDNLAVLSVHHHLLALGNFAKGFPQVMDTTELPYQGPFKQMTEALLQALEGMKTQRIVRDSARYAFSQFVNAIGTSVAELVPLFVQKVVTEFEPAELIDFMTFLGLLMHRLKRNTFETMNMLLLPLLSRIFAVLQQPITGTDDASIHRKLKESYLSFFIALMNANLDGVFISETNKPEFENLLNALLILATDSTDFTSQRLAFSFFAKSVVAWGTSAAESVFAETALSEKSKAIATGIASATNQHAIPKSERAAQALPGYENFVYQRLVPACFAVPASPSFNLRSGQPVVFEISMLLRNTVQARGQEAIDFLATDMLPRLNCPADYTNQLIQSIRTEPSKDFRKTFADFCKALRG</sequence>
<evidence type="ECO:0000256" key="3">
    <source>
        <dbReference type="ARBA" id="ARBA00018928"/>
    </source>
</evidence>
<comment type="similarity">
    <text evidence="2 9">Belongs to the exportin family.</text>
</comment>
<dbReference type="InterPro" id="IPR011989">
    <property type="entry name" value="ARM-like"/>
</dbReference>
<dbReference type="GO" id="GO:0005643">
    <property type="term" value="C:nuclear pore"/>
    <property type="evidence" value="ECO:0007669"/>
    <property type="project" value="TreeGrafter"/>
</dbReference>
<dbReference type="InterPro" id="IPR013598">
    <property type="entry name" value="Exportin-1/Importin-b-like"/>
</dbReference>
<dbReference type="GeneID" id="77725655"/>
<gene>
    <name evidence="12" type="ORF">MKK02DRAFT_21716</name>
</gene>
<keyword evidence="13" id="KW-1185">Reference proteome</keyword>
<keyword evidence="6 9" id="KW-0820">tRNA-binding</keyword>
<reference evidence="12" key="1">
    <citation type="journal article" date="2022" name="G3 (Bethesda)">
        <title>High quality genome of the basidiomycete yeast Dioszegia hungarica PDD-24b-2 isolated from cloud water.</title>
        <authorList>
            <person name="Jarrige D."/>
            <person name="Haridas S."/>
            <person name="Bleykasten-Grosshans C."/>
            <person name="Joly M."/>
            <person name="Nadalig T."/>
            <person name="Sancelme M."/>
            <person name="Vuilleumier S."/>
            <person name="Grigoriev I.V."/>
            <person name="Amato P."/>
            <person name="Bringel F."/>
        </authorList>
    </citation>
    <scope>NUCLEOTIDE SEQUENCE</scope>
    <source>
        <strain evidence="12">PDD-24b-2</strain>
    </source>
</reference>
<dbReference type="Pfam" id="PF19282">
    <property type="entry name" value="Exportin-T"/>
    <property type="match status" value="2"/>
</dbReference>
<evidence type="ECO:0000256" key="6">
    <source>
        <dbReference type="ARBA" id="ARBA00022555"/>
    </source>
</evidence>
<dbReference type="InterPro" id="IPR040017">
    <property type="entry name" value="XPOT"/>
</dbReference>
<comment type="function">
    <text evidence="9">tRNA nucleus export receptor which facilitates tRNA translocation across the nuclear pore complex.</text>
</comment>
<keyword evidence="8 9" id="KW-0539">Nucleus</keyword>
<evidence type="ECO:0000256" key="7">
    <source>
        <dbReference type="ARBA" id="ARBA00022884"/>
    </source>
</evidence>
<keyword evidence="5 9" id="KW-0963">Cytoplasm</keyword>
<organism evidence="12 13">
    <name type="scientific">Dioszegia hungarica</name>
    <dbReference type="NCBI Taxonomy" id="4972"/>
    <lineage>
        <taxon>Eukaryota</taxon>
        <taxon>Fungi</taxon>
        <taxon>Dikarya</taxon>
        <taxon>Basidiomycota</taxon>
        <taxon>Agaricomycotina</taxon>
        <taxon>Tremellomycetes</taxon>
        <taxon>Tremellales</taxon>
        <taxon>Bulleribasidiaceae</taxon>
        <taxon>Dioszegia</taxon>
    </lineage>
</organism>
<accession>A0AA38HGD8</accession>
<evidence type="ECO:0000313" key="12">
    <source>
        <dbReference type="EMBL" id="KAI9638936.1"/>
    </source>
</evidence>
<keyword evidence="4 9" id="KW-0813">Transport</keyword>
<evidence type="ECO:0000259" key="10">
    <source>
        <dbReference type="Pfam" id="PF08389"/>
    </source>
</evidence>
<evidence type="ECO:0000256" key="4">
    <source>
        <dbReference type="ARBA" id="ARBA00022448"/>
    </source>
</evidence>
<dbReference type="SUPFAM" id="SSF48371">
    <property type="entry name" value="ARM repeat"/>
    <property type="match status" value="1"/>
</dbReference>
<evidence type="ECO:0000259" key="11">
    <source>
        <dbReference type="Pfam" id="PF19282"/>
    </source>
</evidence>
<dbReference type="Proteomes" id="UP001164286">
    <property type="component" value="Unassembled WGS sequence"/>
</dbReference>
<dbReference type="InterPro" id="IPR016024">
    <property type="entry name" value="ARM-type_fold"/>
</dbReference>
<comment type="subcellular location">
    <subcellularLocation>
        <location evidence="1 9">Cytoplasm</location>
    </subcellularLocation>
    <subcellularLocation>
        <location evidence="9">Nucleus</location>
    </subcellularLocation>
    <text evidence="9">Shuttles between the nucleus and the cytoplasm.</text>
</comment>
<protein>
    <recommendedName>
        <fullName evidence="3 9">Exportin-T</fullName>
    </recommendedName>
    <alternativeName>
        <fullName evidence="9">Exportin(tRNA)</fullName>
    </alternativeName>
    <alternativeName>
        <fullName evidence="9">tRNA exportin</fullName>
    </alternativeName>
</protein>
<dbReference type="GO" id="GO:0000049">
    <property type="term" value="F:tRNA binding"/>
    <property type="evidence" value="ECO:0007669"/>
    <property type="project" value="UniProtKB-UniRule"/>
</dbReference>
<dbReference type="GO" id="GO:0071528">
    <property type="term" value="P:tRNA re-export from nucleus"/>
    <property type="evidence" value="ECO:0007669"/>
    <property type="project" value="UniProtKB-UniRule"/>
</dbReference>